<feature type="compositionally biased region" description="Basic residues" evidence="1">
    <location>
        <begin position="503"/>
        <end position="513"/>
    </location>
</feature>
<dbReference type="InterPro" id="IPR039720">
    <property type="entry name" value="TMEM94"/>
</dbReference>
<dbReference type="SUPFAM" id="SSF81665">
    <property type="entry name" value="Calcium ATPase, transmembrane domain M"/>
    <property type="match status" value="1"/>
</dbReference>
<feature type="transmembrane region" description="Helical" evidence="2">
    <location>
        <begin position="988"/>
        <end position="1013"/>
    </location>
</feature>
<feature type="transmembrane region" description="Helical" evidence="2">
    <location>
        <begin position="1125"/>
        <end position="1144"/>
    </location>
</feature>
<dbReference type="GeneID" id="106485679"/>
<feature type="transmembrane region" description="Helical" evidence="2">
    <location>
        <begin position="1019"/>
        <end position="1036"/>
    </location>
</feature>
<evidence type="ECO:0000256" key="2">
    <source>
        <dbReference type="SAM" id="Phobius"/>
    </source>
</evidence>
<dbReference type="Proteomes" id="UP001652627">
    <property type="component" value="Chromosome 19"/>
</dbReference>
<keyword evidence="2" id="KW-1133">Transmembrane helix</keyword>
<feature type="transmembrane region" description="Helical" evidence="2">
    <location>
        <begin position="65"/>
        <end position="87"/>
    </location>
</feature>
<feature type="transmembrane region" description="Helical" evidence="2">
    <location>
        <begin position="1062"/>
        <end position="1086"/>
    </location>
</feature>
<keyword evidence="3" id="KW-1185">Reference proteome</keyword>
<feature type="transmembrane region" description="Helical" evidence="2">
    <location>
        <begin position="1165"/>
        <end position="1185"/>
    </location>
</feature>
<dbReference type="InterPro" id="IPR023298">
    <property type="entry name" value="ATPase_P-typ_TM_dom_sf"/>
</dbReference>
<proteinExistence type="predicted"/>
<feature type="transmembrane region" description="Helical" evidence="2">
    <location>
        <begin position="1205"/>
        <end position="1224"/>
    </location>
</feature>
<feature type="compositionally biased region" description="Basic and acidic residues" evidence="1">
    <location>
        <begin position="523"/>
        <end position="533"/>
    </location>
</feature>
<dbReference type="Gene3D" id="1.20.1110.10">
    <property type="entry name" value="Calcium-transporting ATPase, transmembrane domain"/>
    <property type="match status" value="1"/>
</dbReference>
<feature type="transmembrane region" description="Helical" evidence="2">
    <location>
        <begin position="93"/>
        <end position="113"/>
    </location>
</feature>
<gene>
    <name evidence="4" type="primary">TMEM94</name>
</gene>
<feature type="region of interest" description="Disordered" evidence="1">
    <location>
        <begin position="485"/>
        <end position="538"/>
    </location>
</feature>
<feature type="transmembrane region" description="Helical" evidence="2">
    <location>
        <begin position="320"/>
        <end position="339"/>
    </location>
</feature>
<dbReference type="RefSeq" id="XP_067164341.1">
    <property type="nucleotide sequence ID" value="XM_067308240.1"/>
</dbReference>
<keyword evidence="2" id="KW-0472">Membrane</keyword>
<name>A0ABM4FHB2_9AVES</name>
<dbReference type="PANTHER" id="PTHR13219:SF6">
    <property type="entry name" value="TRANSMEMBRANE PROTEIN 94"/>
    <property type="match status" value="1"/>
</dbReference>
<evidence type="ECO:0000313" key="4">
    <source>
        <dbReference type="RefSeq" id="XP_067164341.1"/>
    </source>
</evidence>
<feature type="transmembrane region" description="Helical" evidence="2">
    <location>
        <begin position="281"/>
        <end position="300"/>
    </location>
</feature>
<protein>
    <submittedName>
        <fullName evidence="4">Endoplasmic reticulum magnesium-transporting P-type ATPase isoform X5</fullName>
    </submittedName>
</protein>
<organism evidence="3 4">
    <name type="scientific">Apteryx mantelli</name>
    <name type="common">North Island brown kiwi</name>
    <dbReference type="NCBI Taxonomy" id="2696672"/>
    <lineage>
        <taxon>Eukaryota</taxon>
        <taxon>Metazoa</taxon>
        <taxon>Chordata</taxon>
        <taxon>Craniata</taxon>
        <taxon>Vertebrata</taxon>
        <taxon>Euteleostomi</taxon>
        <taxon>Archelosauria</taxon>
        <taxon>Archosauria</taxon>
        <taxon>Dinosauria</taxon>
        <taxon>Saurischia</taxon>
        <taxon>Theropoda</taxon>
        <taxon>Coelurosauria</taxon>
        <taxon>Aves</taxon>
        <taxon>Palaeognathae</taxon>
        <taxon>Apterygiformes</taxon>
        <taxon>Apterygidae</taxon>
        <taxon>Apteryx</taxon>
    </lineage>
</organism>
<keyword evidence="2" id="KW-0812">Transmembrane</keyword>
<evidence type="ECO:0000256" key="1">
    <source>
        <dbReference type="SAM" id="MobiDB-lite"/>
    </source>
</evidence>
<sequence length="1253" mass="140774">MDLKEKCQDEMTSSLGLTTEKALTILRDQLSALLEGHQKERKKVTSWKEVWRSSFLYHGNRCSCFHWPGASLMLLAVLLLLCCYGSQPQGSQGAEIVNALALFLLLLLDLFMIGRQERLKCREVERRLQTIIDKINDTLVKEVKWPDSMYPDLHMPYAPSWSLHWAYRDGHLVNLPVSLLVEGDVIALRPGQESFASLRGIKDDEHIVLEPGDLFPPFSPPPSPRGEVKKGPQNPQLYRLFRVLKTPIIDNVRWCLEMALSRPVTALDNERFTVQSVMLKYAVPIVLVGFLITNAVRFIFQAPGIASWQYTLLQLQVNGVLPILPLLFPVLWILATAFGEARVLAQMSKASSTSLLAKFSEDTLSSYTEMVSSQEMIRCIWSHFLCVLKGKSPTLSFTSSLLHSLGSVTVLCCVDKQGILSWPNPSPETVLFFSGKVEPPHDSHEDLTDELSTRSFCHPEMEEEPHERDALLSGPLADTVHVTNEQERNNWSSDPPKAPDAHAHRKPNSRSKHPSGSNVSFSKDTEGGEEERIQAGGDSEVLACEAEDFVCDYHLEMLSLSQDQQNPSCIQFDDSNWQMHLNSLKPLGLNVLLNLCNASVTERLCRFSDHLCNIALQETHNAVLPVHVPWGLCELARLIGFMPGAKDLFKQENYLALYRLPSDEVVKETILGKLSSITKRRPPLSHMINLFVKDTNTSTEQMFSHGTADIILEACTDFWDGTDIYPLSGSDRKKVLDFYQRACLSGYCSAFAYKPMHCALSSQLNGKCIELVQVPGQSAIFTCCDLPGTTPIKQSSRRNSWSSDVSRDDVEGLLLMEEEGHSDLISFQPTDSDIPSFLEDCNRAKLPRGIHQVRPHLQNIDNVPLLVPLFTDCTPETMCEMIKIMQEYGEVTCCLGSSANLRNSCLFLQSDISIALDPLYPSRCSWETFGYATSTTMTHISDELTPLQLSGQLNSLPCSMSFRQEESTSIIRLIEQARHATYGIRKCFLFLLQCQLTLVIIQFLSCLVQLPPILSTTDIVWLSCFCYPLLSISLLGKPPHSSIMTMATGKNLTSIPKKTQHYFLFCFLLKFSLTICSCLICFGFTLHEFCKEVNTTSLNLTACSSIMLYSNANGAPDWFGTFSNALLVAQKLTAGLVVLHTVFISITHVHRTKPLWKKSPLSNRWWTLTVAVVLLGQVAQTVLDLKLWENLSSPLTFNYVPISPVSWLLGFLSLVLVVIINEIVKLHEIRVRVRYQKRQKLQFETKLGMNSPF</sequence>
<dbReference type="PANTHER" id="PTHR13219">
    <property type="entry name" value="TRANSMEMBRANE PROTEIN 94"/>
    <property type="match status" value="1"/>
</dbReference>
<accession>A0ABM4FHB2</accession>
<reference evidence="4" key="1">
    <citation type="submission" date="2025-08" db="UniProtKB">
        <authorList>
            <consortium name="RefSeq"/>
        </authorList>
    </citation>
    <scope>IDENTIFICATION</scope>
    <source>
        <tissue evidence="4">Blood</tissue>
    </source>
</reference>
<evidence type="ECO:0000313" key="3">
    <source>
        <dbReference type="Proteomes" id="UP001652627"/>
    </source>
</evidence>